<gene>
    <name evidence="3" type="ORF">G7Y89_g10007</name>
</gene>
<accession>A0A8H4RDK4</accession>
<proteinExistence type="inferred from homology"/>
<dbReference type="InterPro" id="IPR002347">
    <property type="entry name" value="SDR_fam"/>
</dbReference>
<dbReference type="Gene3D" id="3.40.50.720">
    <property type="entry name" value="NAD(P)-binding Rossmann-like Domain"/>
    <property type="match status" value="1"/>
</dbReference>
<comment type="similarity">
    <text evidence="1">Belongs to the short-chain dehydrogenases/reductases (SDR) family.</text>
</comment>
<dbReference type="Proteomes" id="UP000566819">
    <property type="component" value="Unassembled WGS sequence"/>
</dbReference>
<evidence type="ECO:0000256" key="2">
    <source>
        <dbReference type="SAM" id="MobiDB-lite"/>
    </source>
</evidence>
<feature type="region of interest" description="Disordered" evidence="2">
    <location>
        <begin position="266"/>
        <end position="305"/>
    </location>
</feature>
<comment type="caution">
    <text evidence="3">The sequence shown here is derived from an EMBL/GenBank/DDBJ whole genome shotgun (WGS) entry which is preliminary data.</text>
</comment>
<dbReference type="PANTHER" id="PTHR43544">
    <property type="entry name" value="SHORT-CHAIN DEHYDROGENASE/REDUCTASE"/>
    <property type="match status" value="1"/>
</dbReference>
<dbReference type="OrthoDB" id="1933717at2759"/>
<dbReference type="GO" id="GO:0005737">
    <property type="term" value="C:cytoplasm"/>
    <property type="evidence" value="ECO:0007669"/>
    <property type="project" value="TreeGrafter"/>
</dbReference>
<dbReference type="PRINTS" id="PR00081">
    <property type="entry name" value="GDHRDH"/>
</dbReference>
<evidence type="ECO:0000313" key="3">
    <source>
        <dbReference type="EMBL" id="KAF4628142.1"/>
    </source>
</evidence>
<organism evidence="3 4">
    <name type="scientific">Cudoniella acicularis</name>
    <dbReference type="NCBI Taxonomy" id="354080"/>
    <lineage>
        <taxon>Eukaryota</taxon>
        <taxon>Fungi</taxon>
        <taxon>Dikarya</taxon>
        <taxon>Ascomycota</taxon>
        <taxon>Pezizomycotina</taxon>
        <taxon>Leotiomycetes</taxon>
        <taxon>Helotiales</taxon>
        <taxon>Tricladiaceae</taxon>
        <taxon>Cudoniella</taxon>
    </lineage>
</organism>
<protein>
    <submittedName>
        <fullName evidence="3">Uncharacterized protein</fullName>
    </submittedName>
</protein>
<dbReference type="InterPro" id="IPR036291">
    <property type="entry name" value="NAD(P)-bd_dom_sf"/>
</dbReference>
<dbReference type="Pfam" id="PF00106">
    <property type="entry name" value="adh_short"/>
    <property type="match status" value="1"/>
</dbReference>
<dbReference type="InterPro" id="IPR051468">
    <property type="entry name" value="Fungal_SecMetab_SDRs"/>
</dbReference>
<dbReference type="PANTHER" id="PTHR43544:SF32">
    <property type="entry name" value="CHAIN DEHYDROGENASE, PUTATIVE (AFU_ORTHOLOGUE AFUA_5G01530)-RELATED"/>
    <property type="match status" value="1"/>
</dbReference>
<name>A0A8H4RDK4_9HELO</name>
<dbReference type="GO" id="GO:0019748">
    <property type="term" value="P:secondary metabolic process"/>
    <property type="evidence" value="ECO:0007669"/>
    <property type="project" value="TreeGrafter"/>
</dbReference>
<evidence type="ECO:0000313" key="4">
    <source>
        <dbReference type="Proteomes" id="UP000566819"/>
    </source>
</evidence>
<dbReference type="EMBL" id="JAAMPI010000854">
    <property type="protein sequence ID" value="KAF4628142.1"/>
    <property type="molecule type" value="Genomic_DNA"/>
</dbReference>
<sequence>MASDKKVVLITGANSGIGLKTVVSLAQGSADYHILLCARSLEKGSNALHKIKTTHAASLKSPISVLQLDVTSRESIHAAKDAVEKTYGKLDVLVNNAAVLIVQPMDRLELLRATFETNVFGPWILTEVFEPLLKKSASPLIINVSSEQGSITKKLDPTNPGAAVPGEHYRASKAAFNMMAACQRYSYKEWGCKVCAFNPGFCVTNLTGEKGRQMRIERGARPAKDAADALVDVVLGKRDADFEKNGMLDLDGGVLPCTAKNCSGEHASNKTFTEESTEVDIKSTGPFDEPDAGSAKPEESDIPTGQLRDISLRYVDYEMPRQASDVGLAPIPPLAKRSYFNHGKVETIEAIILSFVIRYSQLMDQGHKIRLLECPSSTDPISPTECRRPPNQEVSRLALATTWASVGLRLNIQPSLRTSSLAVGPTSALRYLYVEWKPATPYTKE</sequence>
<keyword evidence="4" id="KW-1185">Reference proteome</keyword>
<reference evidence="3 4" key="1">
    <citation type="submission" date="2020-03" db="EMBL/GenBank/DDBJ databases">
        <title>Draft Genome Sequence of Cudoniella acicularis.</title>
        <authorList>
            <person name="Buettner E."/>
            <person name="Kellner H."/>
        </authorList>
    </citation>
    <scope>NUCLEOTIDE SEQUENCE [LARGE SCALE GENOMIC DNA]</scope>
    <source>
        <strain evidence="3 4">DSM 108380</strain>
    </source>
</reference>
<dbReference type="AlphaFoldDB" id="A0A8H4RDK4"/>
<dbReference type="GO" id="GO:0016491">
    <property type="term" value="F:oxidoreductase activity"/>
    <property type="evidence" value="ECO:0007669"/>
    <property type="project" value="TreeGrafter"/>
</dbReference>
<dbReference type="SUPFAM" id="SSF51735">
    <property type="entry name" value="NAD(P)-binding Rossmann-fold domains"/>
    <property type="match status" value="1"/>
</dbReference>
<evidence type="ECO:0000256" key="1">
    <source>
        <dbReference type="ARBA" id="ARBA00006484"/>
    </source>
</evidence>